<comment type="caution">
    <text evidence="1">The sequence shown here is derived from an EMBL/GenBank/DDBJ whole genome shotgun (WGS) entry which is preliminary data.</text>
</comment>
<name>A0A917FWA2_9BACL</name>
<evidence type="ECO:0000313" key="2">
    <source>
        <dbReference type="Proteomes" id="UP000644756"/>
    </source>
</evidence>
<accession>A0A917FWA2</accession>
<evidence type="ECO:0000313" key="1">
    <source>
        <dbReference type="EMBL" id="GGG07587.1"/>
    </source>
</evidence>
<proteinExistence type="predicted"/>
<sequence length="87" mass="10042">MAITYELHEFKNLLQDLADGFPILKSVITDYNITESEAIHIFLDYALARRAATGQCNISLENGTFTFLSMFGWTRHSKFYEVFLIND</sequence>
<dbReference type="AlphaFoldDB" id="A0A917FWA2"/>
<gene>
    <name evidence="1" type="ORF">GCM10010916_25570</name>
</gene>
<dbReference type="EMBL" id="BMGR01000008">
    <property type="protein sequence ID" value="GGG07587.1"/>
    <property type="molecule type" value="Genomic_DNA"/>
</dbReference>
<keyword evidence="2" id="KW-1185">Reference proteome</keyword>
<dbReference type="Proteomes" id="UP000644756">
    <property type="component" value="Unassembled WGS sequence"/>
</dbReference>
<protein>
    <submittedName>
        <fullName evidence="1">Uncharacterized protein</fullName>
    </submittedName>
</protein>
<reference evidence="1" key="1">
    <citation type="journal article" date="2014" name="Int. J. Syst. Evol. Microbiol.">
        <title>Complete genome sequence of Corynebacterium casei LMG S-19264T (=DSM 44701T), isolated from a smear-ripened cheese.</title>
        <authorList>
            <consortium name="US DOE Joint Genome Institute (JGI-PGF)"/>
            <person name="Walter F."/>
            <person name="Albersmeier A."/>
            <person name="Kalinowski J."/>
            <person name="Ruckert C."/>
        </authorList>
    </citation>
    <scope>NUCLEOTIDE SEQUENCE</scope>
    <source>
        <strain evidence="1">CGMCC 1.12987</strain>
    </source>
</reference>
<reference evidence="1" key="2">
    <citation type="submission" date="2020-09" db="EMBL/GenBank/DDBJ databases">
        <authorList>
            <person name="Sun Q."/>
            <person name="Zhou Y."/>
        </authorList>
    </citation>
    <scope>NUCLEOTIDE SEQUENCE</scope>
    <source>
        <strain evidence="1">CGMCC 1.12987</strain>
    </source>
</reference>
<organism evidence="1 2">
    <name type="scientific">Paenibacillus abyssi</name>
    <dbReference type="NCBI Taxonomy" id="1340531"/>
    <lineage>
        <taxon>Bacteria</taxon>
        <taxon>Bacillati</taxon>
        <taxon>Bacillota</taxon>
        <taxon>Bacilli</taxon>
        <taxon>Bacillales</taxon>
        <taxon>Paenibacillaceae</taxon>
        <taxon>Paenibacillus</taxon>
    </lineage>
</organism>